<dbReference type="Gene3D" id="1.25.40.180">
    <property type="match status" value="3"/>
</dbReference>
<accession>A0A6G0YX75</accession>
<evidence type="ECO:0000256" key="4">
    <source>
        <dbReference type="ARBA" id="ARBA00022499"/>
    </source>
</evidence>
<protein>
    <recommendedName>
        <fullName evidence="11">Eukaryotic translation initiation factor 4 gamma 2</fullName>
    </recommendedName>
</protein>
<keyword evidence="7" id="KW-0810">Translation regulation</keyword>
<keyword evidence="5 14" id="KW-0396">Initiation factor</keyword>
<evidence type="ECO:0000256" key="9">
    <source>
        <dbReference type="ARBA" id="ARBA00022990"/>
    </source>
</evidence>
<dbReference type="GO" id="GO:0003743">
    <property type="term" value="F:translation initiation factor activity"/>
    <property type="evidence" value="ECO:0007669"/>
    <property type="project" value="UniProtKB-KW"/>
</dbReference>
<evidence type="ECO:0000256" key="6">
    <source>
        <dbReference type="ARBA" id="ARBA00022843"/>
    </source>
</evidence>
<dbReference type="GO" id="GO:0006417">
    <property type="term" value="P:regulation of translation"/>
    <property type="evidence" value="ECO:0007669"/>
    <property type="project" value="UniProtKB-KW"/>
</dbReference>
<dbReference type="Pfam" id="PF02854">
    <property type="entry name" value="MIF4G"/>
    <property type="match status" value="1"/>
</dbReference>
<keyword evidence="3" id="KW-0678">Repressor</keyword>
<evidence type="ECO:0000256" key="2">
    <source>
        <dbReference type="ARBA" id="ARBA00022481"/>
    </source>
</evidence>
<dbReference type="FunFam" id="1.25.40.180:FF:000042">
    <property type="entry name" value="Eukaryotic translation initiation factor 4 gamma"/>
    <property type="match status" value="1"/>
</dbReference>
<dbReference type="SUPFAM" id="SSF48371">
    <property type="entry name" value="ARM repeat"/>
    <property type="match status" value="2"/>
</dbReference>
<dbReference type="GO" id="GO:0016281">
    <property type="term" value="C:eukaryotic translation initiation factor 4F complex"/>
    <property type="evidence" value="ECO:0007669"/>
    <property type="project" value="TreeGrafter"/>
</dbReference>
<sequence length="1017" mass="116814">MYIYDLWLYARLSETRRVTVGPFGAYVGHADDARLPTPSPATATHTRNVRCRFRNYEFRILSIALSSCALVSSTLTVEASSPPPPPHRRRRLAINSRHDCPTKTERSFTAAKNLHGIISISCKTYLPARVYDNTPIVVSHIKISSLTLDNREEETYSSPQVTRKDTTDVYAERGGASRVFGGRDDARSESNQQPRWIPPSIIRRDALAQEDANDAVFRKVRGILNKLTPDKFQKLSDDILQIGLNTSVVLKGVIFLIFEKALDEPKYSSMYAQLCKRLSDEASNFLIDQDPNTFRELLLKRCKVEFDNRSKATAEFDNDNGTPLSPEDEERRQVAKRKMLGNIRFIGELGKLEIVAEQILHLCIQQLFPRKSNVKDAAEDLECLCQIMKTCGRILDTEKAKPLMNQYFDRIAQYAENPELPLRIKFMLLDTMQLRKDNWVPRKATTTEGPMLMDQVTDIVSGETNGQNQRNNQMQNVNQSKEMFRRSLKIRDDMISSTPVLPFNSTMPDKFNSINGFTNSGNYYNVNGHKNHQRLLNINSGNNYYPPARINYTINTQQNNNTNNNMNNNNMKDLGPNIKKLLRVQQGTKPEDMSLRPAANSMLCKQIQIKPPPISMTHIGQSNQIKLTEVQQIQIKQNSHDKHKNTKKDKGVSKEEAIKKGLDILDKLGTDPSMDAAKAAKAFADIKVPDRFLADVMYVLLFERFRKRVDLDEELLFRFTQETKKQSIISESIAIDCLKRFILKGPEHESDEDKTLYKRFSKYAAEICQNVSSISELAEVSENGKRYPAFLMVLQDLNEVIGKNELTTMFKESKVNLLNTLPESLRTKEQLAEILQERNLTFLFPLLRIQSDLWKQITSDPNPTQFYKWIKENLDPVHYIDPGFITALTTVMVKYITQEANSIEVNASKADLEKEKSLLEKFKPIMRTFFDDQNDLQMNAIYALQTYFFSLDFPKGLLLRWFNLMYELEIVEEEAFLKWREDVTDAYPGKGKALFQVNTWLTWLAEAESEDEEDDDD</sequence>
<comment type="subunit">
    <text evidence="12">Interacts with the serine/threonine protein kinases MKNK1 and MKNK2. Binds EIF4A and EIF3. Interacts with MIF4GD. Interacts with DAZAP2.</text>
</comment>
<reference evidence="14 15" key="1">
    <citation type="submission" date="2019-08" db="EMBL/GenBank/DDBJ databases">
        <title>Whole genome of Aphis craccivora.</title>
        <authorList>
            <person name="Voronova N.V."/>
            <person name="Shulinski R.S."/>
            <person name="Bandarenka Y.V."/>
            <person name="Zhorov D.G."/>
            <person name="Warner D."/>
        </authorList>
    </citation>
    <scope>NUCLEOTIDE SEQUENCE [LARGE SCALE GENOMIC DNA]</scope>
    <source>
        <strain evidence="14">180601</strain>
        <tissue evidence="14">Whole Body</tissue>
    </source>
</reference>
<keyword evidence="9" id="KW-0007">Acetylation</keyword>
<name>A0A6G0YX75_APHCR</name>
<keyword evidence="6" id="KW-0832">Ubl conjugation</keyword>
<proteinExistence type="inferred from homology"/>
<dbReference type="InterPro" id="IPR003307">
    <property type="entry name" value="W2_domain"/>
</dbReference>
<dbReference type="InterPro" id="IPR003890">
    <property type="entry name" value="MIF4G-like_typ-3"/>
</dbReference>
<keyword evidence="2" id="KW-0488">Methylation</keyword>
<dbReference type="CDD" id="cd11559">
    <property type="entry name" value="W2_eIF4G1_like"/>
    <property type="match status" value="1"/>
</dbReference>
<evidence type="ECO:0000256" key="8">
    <source>
        <dbReference type="ARBA" id="ARBA00022917"/>
    </source>
</evidence>
<dbReference type="PANTHER" id="PTHR23253:SF9">
    <property type="entry name" value="EUKARYOTIC TRANSLATION INITIATION FACTOR 4 GAMMA 2"/>
    <property type="match status" value="1"/>
</dbReference>
<keyword evidence="8" id="KW-0648">Protein biosynthesis</keyword>
<comment type="function">
    <text evidence="10">Appears to play a role in the switch from cap-dependent to IRES-mediated translation during mitosis, apoptosis and viral infection. Cleaved by some caspases and viral proteases.</text>
</comment>
<dbReference type="OrthoDB" id="514777at2759"/>
<keyword evidence="15" id="KW-1185">Reference proteome</keyword>
<keyword evidence="4" id="KW-1017">Isopeptide bond</keyword>
<comment type="caution">
    <text evidence="14">The sequence shown here is derived from an EMBL/GenBank/DDBJ whole genome shotgun (WGS) entry which is preliminary data.</text>
</comment>
<evidence type="ECO:0000256" key="12">
    <source>
        <dbReference type="ARBA" id="ARBA00046720"/>
    </source>
</evidence>
<evidence type="ECO:0000256" key="3">
    <source>
        <dbReference type="ARBA" id="ARBA00022491"/>
    </source>
</evidence>
<dbReference type="Pfam" id="PF02020">
    <property type="entry name" value="W2"/>
    <property type="match status" value="1"/>
</dbReference>
<dbReference type="PANTHER" id="PTHR23253">
    <property type="entry name" value="EUKARYOTIC TRANSLATION INITIATION FACTOR 4 GAMMA"/>
    <property type="match status" value="1"/>
</dbReference>
<evidence type="ECO:0000256" key="1">
    <source>
        <dbReference type="ARBA" id="ARBA00005775"/>
    </source>
</evidence>
<evidence type="ECO:0000313" key="14">
    <source>
        <dbReference type="EMBL" id="KAF0762487.1"/>
    </source>
</evidence>
<evidence type="ECO:0000256" key="11">
    <source>
        <dbReference type="ARBA" id="ARBA00040449"/>
    </source>
</evidence>
<dbReference type="GO" id="GO:0003729">
    <property type="term" value="F:mRNA binding"/>
    <property type="evidence" value="ECO:0007669"/>
    <property type="project" value="TreeGrafter"/>
</dbReference>
<evidence type="ECO:0000256" key="10">
    <source>
        <dbReference type="ARBA" id="ARBA00037759"/>
    </source>
</evidence>
<dbReference type="SMART" id="SM00543">
    <property type="entry name" value="MIF4G"/>
    <property type="match status" value="1"/>
</dbReference>
<evidence type="ECO:0000256" key="5">
    <source>
        <dbReference type="ARBA" id="ARBA00022540"/>
    </source>
</evidence>
<gene>
    <name evidence="14" type="ORF">FWK35_00009483</name>
</gene>
<dbReference type="EMBL" id="VUJU01002132">
    <property type="protein sequence ID" value="KAF0762487.1"/>
    <property type="molecule type" value="Genomic_DNA"/>
</dbReference>
<dbReference type="Proteomes" id="UP000478052">
    <property type="component" value="Unassembled WGS sequence"/>
</dbReference>
<dbReference type="InterPro" id="IPR016024">
    <property type="entry name" value="ARM-type_fold"/>
</dbReference>
<organism evidence="14 15">
    <name type="scientific">Aphis craccivora</name>
    <name type="common">Cowpea aphid</name>
    <dbReference type="NCBI Taxonomy" id="307492"/>
    <lineage>
        <taxon>Eukaryota</taxon>
        <taxon>Metazoa</taxon>
        <taxon>Ecdysozoa</taxon>
        <taxon>Arthropoda</taxon>
        <taxon>Hexapoda</taxon>
        <taxon>Insecta</taxon>
        <taxon>Pterygota</taxon>
        <taxon>Neoptera</taxon>
        <taxon>Paraneoptera</taxon>
        <taxon>Hemiptera</taxon>
        <taxon>Sternorrhyncha</taxon>
        <taxon>Aphidomorpha</taxon>
        <taxon>Aphidoidea</taxon>
        <taxon>Aphididae</taxon>
        <taxon>Aphidini</taxon>
        <taxon>Aphis</taxon>
        <taxon>Aphis</taxon>
    </lineage>
</organism>
<evidence type="ECO:0000256" key="7">
    <source>
        <dbReference type="ARBA" id="ARBA00022845"/>
    </source>
</evidence>
<feature type="domain" description="W2" evidence="13">
    <location>
        <begin position="828"/>
        <end position="1014"/>
    </location>
</feature>
<dbReference type="PROSITE" id="PS51363">
    <property type="entry name" value="W2"/>
    <property type="match status" value="1"/>
</dbReference>
<evidence type="ECO:0000259" key="13">
    <source>
        <dbReference type="PROSITE" id="PS51363"/>
    </source>
</evidence>
<dbReference type="AlphaFoldDB" id="A0A6G0YX75"/>
<dbReference type="SMART" id="SM00515">
    <property type="entry name" value="eIF5C"/>
    <property type="match status" value="1"/>
</dbReference>
<comment type="similarity">
    <text evidence="1">Belongs to the eukaryotic initiation factor 4G family.</text>
</comment>
<evidence type="ECO:0000313" key="15">
    <source>
        <dbReference type="Proteomes" id="UP000478052"/>
    </source>
</evidence>